<dbReference type="AlphaFoldDB" id="A0AAW1SLM4"/>
<evidence type="ECO:0000256" key="1">
    <source>
        <dbReference type="SAM" id="MobiDB-lite"/>
    </source>
</evidence>
<organism evidence="2 3">
    <name type="scientific">Apatococcus fuscideae</name>
    <dbReference type="NCBI Taxonomy" id="2026836"/>
    <lineage>
        <taxon>Eukaryota</taxon>
        <taxon>Viridiplantae</taxon>
        <taxon>Chlorophyta</taxon>
        <taxon>core chlorophytes</taxon>
        <taxon>Trebouxiophyceae</taxon>
        <taxon>Chlorellales</taxon>
        <taxon>Chlorellaceae</taxon>
        <taxon>Apatococcus</taxon>
    </lineage>
</organism>
<feature type="region of interest" description="Disordered" evidence="1">
    <location>
        <begin position="120"/>
        <end position="300"/>
    </location>
</feature>
<gene>
    <name evidence="2" type="ORF">WJX84_006614</name>
</gene>
<comment type="caution">
    <text evidence="2">The sequence shown here is derived from an EMBL/GenBank/DDBJ whole genome shotgun (WGS) entry which is preliminary data.</text>
</comment>
<proteinExistence type="predicted"/>
<sequence>MPFAWDKHYEEHRPNQDKVIGGMEMGGRRARRAPQRFEFPDAGRPAAADATLDAMLETSGLAPQQKDEQLIDECGPLSKTGSPGSLEMDQQMGLDHRGQLLQDADAGSYACGDGSFRDLMSASMACPPSRSDEAPEETGPAPDVQATGSAANIQTAASAAGVDAKLTGPSTVHCPSSGAHQSTQVGSSEEAGVQGAESTFDMQPHARTGTSQSAHDMESAQAQLQTGGGAPSEAAGHAIGQARDMQPAQPSRQQTSALLPVDQPDAGLSTDPESLATIQTRGQGAAAQVHHGTASNTAPGHFAADRLQQLGSGVAQPSRDSTAHAPVRLPERLVLMNRRGAAPMDILVDQQELPIASEAVQAESPWPEGRGLDKLDEAQDVPPLDHRAQCQRHSAADQPEAVSLSHTPAKALLILDSEDEEPA</sequence>
<name>A0AAW1SLM4_9CHLO</name>
<protein>
    <submittedName>
        <fullName evidence="2">Uncharacterized protein</fullName>
    </submittedName>
</protein>
<dbReference type="Proteomes" id="UP001485043">
    <property type="component" value="Unassembled WGS sequence"/>
</dbReference>
<feature type="compositionally biased region" description="Polar residues" evidence="1">
    <location>
        <begin position="168"/>
        <end position="187"/>
    </location>
</feature>
<feature type="compositionally biased region" description="Polar residues" evidence="1">
    <location>
        <begin position="248"/>
        <end position="257"/>
    </location>
</feature>
<feature type="compositionally biased region" description="Basic and acidic residues" evidence="1">
    <location>
        <begin position="1"/>
        <end position="16"/>
    </location>
</feature>
<feature type="region of interest" description="Disordered" evidence="1">
    <location>
        <begin position="62"/>
        <end position="89"/>
    </location>
</feature>
<feature type="compositionally biased region" description="Low complexity" evidence="1">
    <location>
        <begin position="150"/>
        <end position="160"/>
    </location>
</feature>
<accession>A0AAW1SLM4</accession>
<dbReference type="EMBL" id="JALJOV010001512">
    <property type="protein sequence ID" value="KAK9846910.1"/>
    <property type="molecule type" value="Genomic_DNA"/>
</dbReference>
<evidence type="ECO:0000313" key="3">
    <source>
        <dbReference type="Proteomes" id="UP001485043"/>
    </source>
</evidence>
<feature type="region of interest" description="Disordered" evidence="1">
    <location>
        <begin position="362"/>
        <end position="383"/>
    </location>
</feature>
<feature type="compositionally biased region" description="Polar residues" evidence="1">
    <location>
        <begin position="208"/>
        <end position="225"/>
    </location>
</feature>
<feature type="compositionally biased region" description="Basic and acidic residues" evidence="1">
    <location>
        <begin position="370"/>
        <end position="383"/>
    </location>
</feature>
<feature type="region of interest" description="Disordered" evidence="1">
    <location>
        <begin position="1"/>
        <end position="31"/>
    </location>
</feature>
<keyword evidence="3" id="KW-1185">Reference proteome</keyword>
<evidence type="ECO:0000313" key="2">
    <source>
        <dbReference type="EMBL" id="KAK9846910.1"/>
    </source>
</evidence>
<reference evidence="2 3" key="1">
    <citation type="journal article" date="2024" name="Nat. Commun.">
        <title>Phylogenomics reveals the evolutionary origins of lichenization in chlorophyte algae.</title>
        <authorList>
            <person name="Puginier C."/>
            <person name="Libourel C."/>
            <person name="Otte J."/>
            <person name="Skaloud P."/>
            <person name="Haon M."/>
            <person name="Grisel S."/>
            <person name="Petersen M."/>
            <person name="Berrin J.G."/>
            <person name="Delaux P.M."/>
            <person name="Dal Grande F."/>
            <person name="Keller J."/>
        </authorList>
    </citation>
    <scope>NUCLEOTIDE SEQUENCE [LARGE SCALE GENOMIC DNA]</scope>
    <source>
        <strain evidence="2 3">SAG 2523</strain>
    </source>
</reference>